<dbReference type="SUPFAM" id="SSF56059">
    <property type="entry name" value="Glutathione synthetase ATP-binding domain-like"/>
    <property type="match status" value="1"/>
</dbReference>
<reference evidence="1 2" key="1">
    <citation type="submission" date="2016-03" db="EMBL/GenBank/DDBJ databases">
        <authorList>
            <person name="Ploux O."/>
        </authorList>
    </citation>
    <scope>NUCLEOTIDE SEQUENCE [LARGE SCALE GENOMIC DNA]</scope>
    <source>
        <strain evidence="1 2">R-45370</strain>
    </source>
</reference>
<evidence type="ECO:0008006" key="3">
    <source>
        <dbReference type="Google" id="ProtNLM"/>
    </source>
</evidence>
<comment type="caution">
    <text evidence="1">The sequence shown here is derived from an EMBL/GenBank/DDBJ whole genome shotgun (WGS) entry which is preliminary data.</text>
</comment>
<sequence>MTVFDNHLGLQRAEQLNQDCHCVSLNRQQLRKELLAQPDGEVLYQMVVEDRPHFISDVAVFVAESSLQKQRDIIAAIERVIAMPTYQQRVLAYAPKSARFHPKARGVFLGYDFHLDESGPRLIEINSNAGGALINLLLSKAHNTCDNCPCQLNFPSSTSTVEQTFINMFQAEWRLEGHLQALRTIAIVDEQPQQQYMLPEFLLFQNLFAKHQINAVICDPAELTYREGKLWHGETVIDLVYNRLTDFALEQPQQQTLLDAYLAGAVTVTPHPQNHALYADKRNLALLTDPEALQAIGVDTATQAILLDGIAKTILVNQDDAESLWQQRKQLFFKPAKGYGSKAAYRGDKLTKRVFNEILQKDYVAQTLVQPSERQLQLGNQAIELKLDLRNYVYHGQIQSTCARLYQGQTTNFRTPGGGFAQVIVVPETIEPTKAMFTENSHKFC</sequence>
<gene>
    <name evidence="1" type="ORF">A1359_17625</name>
</gene>
<keyword evidence="2" id="KW-1185">Reference proteome</keyword>
<evidence type="ECO:0000313" key="1">
    <source>
        <dbReference type="EMBL" id="OAI10027.1"/>
    </source>
</evidence>
<name>A0A177MWC8_9GAMM</name>
<dbReference type="AlphaFoldDB" id="A0A177MWC8"/>
<dbReference type="STRING" id="980561.A1359_17625"/>
<dbReference type="EMBL" id="LUUI01000161">
    <property type="protein sequence ID" value="OAI10027.1"/>
    <property type="molecule type" value="Genomic_DNA"/>
</dbReference>
<accession>A0A177MWC8</accession>
<dbReference type="Proteomes" id="UP000078476">
    <property type="component" value="Unassembled WGS sequence"/>
</dbReference>
<evidence type="ECO:0000313" key="2">
    <source>
        <dbReference type="Proteomes" id="UP000078476"/>
    </source>
</evidence>
<dbReference type="RefSeq" id="WP_066987829.1">
    <property type="nucleotide sequence ID" value="NZ_LUUI01000161.1"/>
</dbReference>
<protein>
    <recommendedName>
        <fullName evidence="3">Circularly permuted ATPgrasp domain-containing protein</fullName>
    </recommendedName>
</protein>
<proteinExistence type="predicted"/>
<organism evidence="1 2">
    <name type="scientific">Methylomonas lenta</name>
    <dbReference type="NCBI Taxonomy" id="980561"/>
    <lineage>
        <taxon>Bacteria</taxon>
        <taxon>Pseudomonadati</taxon>
        <taxon>Pseudomonadota</taxon>
        <taxon>Gammaproteobacteria</taxon>
        <taxon>Methylococcales</taxon>
        <taxon>Methylococcaceae</taxon>
        <taxon>Methylomonas</taxon>
    </lineage>
</organism>
<dbReference type="OrthoDB" id="344992at2"/>